<dbReference type="AlphaFoldDB" id="A0A9P4TU45"/>
<protein>
    <submittedName>
        <fullName evidence="2">Uncharacterized protein</fullName>
    </submittedName>
</protein>
<evidence type="ECO:0000313" key="3">
    <source>
        <dbReference type="Proteomes" id="UP000800235"/>
    </source>
</evidence>
<proteinExistence type="predicted"/>
<feature type="compositionally biased region" description="Basic and acidic residues" evidence="1">
    <location>
        <begin position="204"/>
        <end position="303"/>
    </location>
</feature>
<feature type="region of interest" description="Disordered" evidence="1">
    <location>
        <begin position="499"/>
        <end position="518"/>
    </location>
</feature>
<reference evidence="2" key="1">
    <citation type="journal article" date="2020" name="Stud. Mycol.">
        <title>101 Dothideomycetes genomes: a test case for predicting lifestyles and emergence of pathogens.</title>
        <authorList>
            <person name="Haridas S."/>
            <person name="Albert R."/>
            <person name="Binder M."/>
            <person name="Bloem J."/>
            <person name="Labutti K."/>
            <person name="Salamov A."/>
            <person name="Andreopoulos B."/>
            <person name="Baker S."/>
            <person name="Barry K."/>
            <person name="Bills G."/>
            <person name="Bluhm B."/>
            <person name="Cannon C."/>
            <person name="Castanera R."/>
            <person name="Culley D."/>
            <person name="Daum C."/>
            <person name="Ezra D."/>
            <person name="Gonzalez J."/>
            <person name="Henrissat B."/>
            <person name="Kuo A."/>
            <person name="Liang C."/>
            <person name="Lipzen A."/>
            <person name="Lutzoni F."/>
            <person name="Magnuson J."/>
            <person name="Mondo S."/>
            <person name="Nolan M."/>
            <person name="Ohm R."/>
            <person name="Pangilinan J."/>
            <person name="Park H.-J."/>
            <person name="Ramirez L."/>
            <person name="Alfaro M."/>
            <person name="Sun H."/>
            <person name="Tritt A."/>
            <person name="Yoshinaga Y."/>
            <person name="Zwiers L.-H."/>
            <person name="Turgeon B."/>
            <person name="Goodwin S."/>
            <person name="Spatafora J."/>
            <person name="Crous P."/>
            <person name="Grigoriev I."/>
        </authorList>
    </citation>
    <scope>NUCLEOTIDE SEQUENCE</scope>
    <source>
        <strain evidence="2">CBS 130266</strain>
    </source>
</reference>
<feature type="region of interest" description="Disordered" evidence="1">
    <location>
        <begin position="429"/>
        <end position="470"/>
    </location>
</feature>
<evidence type="ECO:0000313" key="2">
    <source>
        <dbReference type="EMBL" id="KAF2423795.1"/>
    </source>
</evidence>
<gene>
    <name evidence="2" type="ORF">EJ08DRAFT_652549</name>
</gene>
<accession>A0A9P4TU45</accession>
<comment type="caution">
    <text evidence="2">The sequence shown here is derived from an EMBL/GenBank/DDBJ whole genome shotgun (WGS) entry which is preliminary data.</text>
</comment>
<feature type="compositionally biased region" description="Basic and acidic residues" evidence="1">
    <location>
        <begin position="73"/>
        <end position="91"/>
    </location>
</feature>
<keyword evidence="3" id="KW-1185">Reference proteome</keyword>
<feature type="compositionally biased region" description="Low complexity" evidence="1">
    <location>
        <begin position="59"/>
        <end position="71"/>
    </location>
</feature>
<dbReference type="OrthoDB" id="3940911at2759"/>
<evidence type="ECO:0000256" key="1">
    <source>
        <dbReference type="SAM" id="MobiDB-lite"/>
    </source>
</evidence>
<feature type="compositionally biased region" description="Polar residues" evidence="1">
    <location>
        <begin position="500"/>
        <end position="509"/>
    </location>
</feature>
<sequence length="531" mass="62238">MCEIATIKYVHSDGRTHTVERKRFCPRSDGQNPCRQHKLRNYTEMVPPNLSYDSTPVSTGMPGTPTTATAPHYEIREPLQRSDSKGKDNARPVHLSFSNRRKTSPRRVSSHERRPHFEEDDDPIVAIEDHGFSGPRTPTNSGNRHLPSMGSPLPTRVPRRQPTLPPIINQQIPPPPSVNSSRPSALPSYHRRNTTAPESISFHADGEHGRANAGDELRRQNREYFRQKDEAKRQQEEQDRRLAEKLAKKEREEKAADEFSLREYERLQSKDRARKEREDKRDKDAYDQSENDRIVKEINERKSKEQRKRRAEEELRLREEDLLLQEKIKREDLRAEQKMQEELARHRREQLEADTAGLREVQAQIDCLEYKLRQSHERSAARERAEKLQEDVRKHDLLMDEIQQLEDEQRRDHINDNESEIRRLEADLARRNRTHRSSGRREFDQINGPHLGERRNIGAPPRSPVNILQSRNPLEDVEIRRAYGEQVLAHDRNAAALSSPGLSRRNTIGNGNGHDRAREQRYRELRHWYPN</sequence>
<name>A0A9P4TU45_9PEZI</name>
<feature type="region of interest" description="Disordered" evidence="1">
    <location>
        <begin position="46"/>
        <end position="311"/>
    </location>
</feature>
<dbReference type="EMBL" id="MU007077">
    <property type="protein sequence ID" value="KAF2423795.1"/>
    <property type="molecule type" value="Genomic_DNA"/>
</dbReference>
<dbReference type="Proteomes" id="UP000800235">
    <property type="component" value="Unassembled WGS sequence"/>
</dbReference>
<organism evidence="2 3">
    <name type="scientific">Tothia fuscella</name>
    <dbReference type="NCBI Taxonomy" id="1048955"/>
    <lineage>
        <taxon>Eukaryota</taxon>
        <taxon>Fungi</taxon>
        <taxon>Dikarya</taxon>
        <taxon>Ascomycota</taxon>
        <taxon>Pezizomycotina</taxon>
        <taxon>Dothideomycetes</taxon>
        <taxon>Pleosporomycetidae</taxon>
        <taxon>Venturiales</taxon>
        <taxon>Cylindrosympodiaceae</taxon>
        <taxon>Tothia</taxon>
    </lineage>
</organism>